<comment type="function">
    <text evidence="7">Catalyzes the ATP-dependent translocation of sphingoid long-chain bases (LCBs) from the cytoplasmic site toward the extracytoplasmic side of the membrane (flip-flop). Involved in the establishment of the functional lipid asymmetry of the plasma membrane. Regulates intracellular levels of LCBs, sphingolipid precursors that are growth inhibitory at increased levels.</text>
</comment>
<dbReference type="Proteomes" id="UP000242525">
    <property type="component" value="Unassembled WGS sequence"/>
</dbReference>
<comment type="caution">
    <text evidence="10">The sequence shown here is derived from an EMBL/GenBank/DDBJ whole genome shotgun (WGS) entry which is preliminary data.</text>
</comment>
<feature type="transmembrane region" description="Helical" evidence="9">
    <location>
        <begin position="20"/>
        <end position="38"/>
    </location>
</feature>
<dbReference type="AlphaFoldDB" id="A0A0J9XE14"/>
<dbReference type="PANTHER" id="PTHR31465:SF9">
    <property type="entry name" value="SPHINGOID LONG-CHAIN BASE TRANSPORTER RSB1"/>
    <property type="match status" value="1"/>
</dbReference>
<keyword evidence="5" id="KW-0813">Transport</keyword>
<dbReference type="STRING" id="1173061.A0A0J9XE14"/>
<evidence type="ECO:0000256" key="6">
    <source>
        <dbReference type="ARBA" id="ARBA00023136"/>
    </source>
</evidence>
<keyword evidence="4 9" id="KW-1133">Transmembrane helix</keyword>
<evidence type="ECO:0000256" key="5">
    <source>
        <dbReference type="ARBA" id="ARBA00023055"/>
    </source>
</evidence>
<evidence type="ECO:0000256" key="8">
    <source>
        <dbReference type="ARBA" id="ARBA00041117"/>
    </source>
</evidence>
<feature type="transmembrane region" description="Helical" evidence="9">
    <location>
        <begin position="250"/>
        <end position="270"/>
    </location>
</feature>
<feature type="transmembrane region" description="Helical" evidence="9">
    <location>
        <begin position="121"/>
        <end position="145"/>
    </location>
</feature>
<organism evidence="10 11">
    <name type="scientific">Geotrichum candidum</name>
    <name type="common">Oospora lactis</name>
    <name type="synonym">Dipodascus geotrichum</name>
    <dbReference type="NCBI Taxonomy" id="1173061"/>
    <lineage>
        <taxon>Eukaryota</taxon>
        <taxon>Fungi</taxon>
        <taxon>Dikarya</taxon>
        <taxon>Ascomycota</taxon>
        <taxon>Saccharomycotina</taxon>
        <taxon>Dipodascomycetes</taxon>
        <taxon>Dipodascales</taxon>
        <taxon>Dipodascaceae</taxon>
        <taxon>Geotrichum</taxon>
    </lineage>
</organism>
<evidence type="ECO:0000256" key="1">
    <source>
        <dbReference type="ARBA" id="ARBA00004651"/>
    </source>
</evidence>
<evidence type="ECO:0000256" key="4">
    <source>
        <dbReference type="ARBA" id="ARBA00022989"/>
    </source>
</evidence>
<keyword evidence="6 9" id="KW-0472">Membrane</keyword>
<feature type="transmembrane region" description="Helical" evidence="9">
    <location>
        <begin position="157"/>
        <end position="181"/>
    </location>
</feature>
<evidence type="ECO:0000256" key="2">
    <source>
        <dbReference type="ARBA" id="ARBA00009969"/>
    </source>
</evidence>
<evidence type="ECO:0000256" key="3">
    <source>
        <dbReference type="ARBA" id="ARBA00022692"/>
    </source>
</evidence>
<comment type="subcellular location">
    <subcellularLocation>
        <location evidence="1">Cell membrane</location>
        <topology evidence="1">Multi-pass membrane protein</topology>
    </subcellularLocation>
</comment>
<dbReference type="Pfam" id="PF04479">
    <property type="entry name" value="RTA1"/>
    <property type="match status" value="1"/>
</dbReference>
<dbReference type="EMBL" id="CCBN010000011">
    <property type="protein sequence ID" value="CDO55534.1"/>
    <property type="molecule type" value="Genomic_DNA"/>
</dbReference>
<dbReference type="PANTHER" id="PTHR31465">
    <property type="entry name" value="PROTEIN RTA1-RELATED"/>
    <property type="match status" value="1"/>
</dbReference>
<reference evidence="10" key="1">
    <citation type="submission" date="2014-03" db="EMBL/GenBank/DDBJ databases">
        <authorList>
            <person name="Casaregola S."/>
        </authorList>
    </citation>
    <scope>NUCLEOTIDE SEQUENCE [LARGE SCALE GENOMIC DNA]</scope>
    <source>
        <strain evidence="10">CLIB 918</strain>
    </source>
</reference>
<protein>
    <recommendedName>
        <fullName evidence="8">Sphingoid long-chain base transporter RSB1</fullName>
    </recommendedName>
</protein>
<dbReference type="GO" id="GO:0005886">
    <property type="term" value="C:plasma membrane"/>
    <property type="evidence" value="ECO:0007669"/>
    <property type="project" value="UniProtKB-SubCell"/>
</dbReference>
<keyword evidence="5" id="KW-0445">Lipid transport</keyword>
<accession>A0A0J9XE14</accession>
<evidence type="ECO:0000313" key="10">
    <source>
        <dbReference type="EMBL" id="CDO55534.1"/>
    </source>
</evidence>
<sequence length="320" mass="36075">MSRSSEADTNIYGIIPNRDANLAALILFAIVWFFQTVLGLWYRQWWFGTAFFIASGLETAGYIGRFLSHGDPYNVDYFLVQIICLTLGPAFFMGGVYFLLAKFAMIYGNNISRLKPMWYSYIFISCDLLSIVLQAIGGGMAASATQNGDSTTSGTHIMVAGLAVQVASMSLFIGLCVDFFFRVRKFQKQTDTSDPSSVYDEKYLPILKNRLFKPFLYAIVVCTILIYIRCIYRLAELAEGWDGYLILHEVYFLVLEALIVFLAAFSMTVLHPGFIFGRIHIPVKGLHKKNKDTDSTDYEETKLSTYGERNQEAMVTTSLA</sequence>
<evidence type="ECO:0000256" key="9">
    <source>
        <dbReference type="SAM" id="Phobius"/>
    </source>
</evidence>
<gene>
    <name evidence="10" type="ORF">BN980_GECA11s02683g</name>
</gene>
<keyword evidence="11" id="KW-1185">Reference proteome</keyword>
<keyword evidence="3 9" id="KW-0812">Transmembrane</keyword>
<comment type="similarity">
    <text evidence="2">Belongs to the lipid-translocating exporter (LTE) (TC 9.A.26.1) family.</text>
</comment>
<dbReference type="InterPro" id="IPR007568">
    <property type="entry name" value="RTA1"/>
</dbReference>
<evidence type="ECO:0000256" key="7">
    <source>
        <dbReference type="ARBA" id="ARBA00037472"/>
    </source>
</evidence>
<feature type="transmembrane region" description="Helical" evidence="9">
    <location>
        <begin position="215"/>
        <end position="235"/>
    </location>
</feature>
<evidence type="ECO:0000313" key="11">
    <source>
        <dbReference type="Proteomes" id="UP000242525"/>
    </source>
</evidence>
<proteinExistence type="inferred from homology"/>
<dbReference type="GO" id="GO:0000324">
    <property type="term" value="C:fungal-type vacuole"/>
    <property type="evidence" value="ECO:0007669"/>
    <property type="project" value="TreeGrafter"/>
</dbReference>
<dbReference type="OrthoDB" id="3358017at2759"/>
<name>A0A0J9XE14_GEOCN</name>
<dbReference type="GO" id="GO:0006869">
    <property type="term" value="P:lipid transport"/>
    <property type="evidence" value="ECO:0007669"/>
    <property type="project" value="UniProtKB-KW"/>
</dbReference>
<feature type="transmembrane region" description="Helical" evidence="9">
    <location>
        <begin position="77"/>
        <end position="100"/>
    </location>
</feature>